<feature type="transmembrane region" description="Helical" evidence="2">
    <location>
        <begin position="44"/>
        <end position="70"/>
    </location>
</feature>
<dbReference type="STRING" id="1348624.GCA_001591545_03076"/>
<feature type="compositionally biased region" description="Polar residues" evidence="1">
    <location>
        <begin position="1"/>
        <end position="11"/>
    </location>
</feature>
<evidence type="ECO:0000256" key="2">
    <source>
        <dbReference type="SAM" id="Phobius"/>
    </source>
</evidence>
<dbReference type="InterPro" id="IPR024596">
    <property type="entry name" value="RNApol_su_b/EpuA"/>
</dbReference>
<reference evidence="3 4" key="1">
    <citation type="submission" date="2018-06" db="EMBL/GenBank/DDBJ databases">
        <authorList>
            <consortium name="Pathogen Informatics"/>
            <person name="Doyle S."/>
        </authorList>
    </citation>
    <scope>NUCLEOTIDE SEQUENCE [LARGE SCALE GENOMIC DNA]</scope>
    <source>
        <strain evidence="3 4">NCTC4824</strain>
    </source>
</reference>
<feature type="region of interest" description="Disordered" evidence="1">
    <location>
        <begin position="1"/>
        <end position="28"/>
    </location>
</feature>
<name>A0A2X4WTS5_LEDLE</name>
<dbReference type="KEGG" id="blen:NCTC4824_03858"/>
<dbReference type="RefSeq" id="WP_066144056.1">
    <property type="nucleotide sequence ID" value="NZ_CBCSGM010000004.1"/>
</dbReference>
<dbReference type="Pfam" id="PF11772">
    <property type="entry name" value="EpuA"/>
    <property type="match status" value="1"/>
</dbReference>
<protein>
    <submittedName>
        <fullName evidence="3">DNA-directed RNA polymerase subunit beta</fullName>
    </submittedName>
</protein>
<keyword evidence="2" id="KW-1133">Transmembrane helix</keyword>
<evidence type="ECO:0000256" key="1">
    <source>
        <dbReference type="SAM" id="MobiDB-lite"/>
    </source>
</evidence>
<feature type="compositionally biased region" description="Basic and acidic residues" evidence="1">
    <location>
        <begin position="12"/>
        <end position="28"/>
    </location>
</feature>
<keyword evidence="3" id="KW-0240">DNA-directed RNA polymerase</keyword>
<evidence type="ECO:0000313" key="3">
    <source>
        <dbReference type="EMBL" id="SQI63028.1"/>
    </source>
</evidence>
<dbReference type="GO" id="GO:0000428">
    <property type="term" value="C:DNA-directed RNA polymerase complex"/>
    <property type="evidence" value="ECO:0007669"/>
    <property type="project" value="UniProtKB-KW"/>
</dbReference>
<dbReference type="Proteomes" id="UP000249134">
    <property type="component" value="Chromosome 1"/>
</dbReference>
<proteinExistence type="predicted"/>
<keyword evidence="2" id="KW-0812">Transmembrane</keyword>
<keyword evidence="2" id="KW-0472">Membrane</keyword>
<dbReference type="EMBL" id="LS483476">
    <property type="protein sequence ID" value="SQI63028.1"/>
    <property type="molecule type" value="Genomic_DNA"/>
</dbReference>
<gene>
    <name evidence="3" type="ORF">NCTC4824_03858</name>
</gene>
<organism evidence="3 4">
    <name type="scientific">Lederbergia lenta</name>
    <name type="common">Bacillus lentus</name>
    <dbReference type="NCBI Taxonomy" id="1467"/>
    <lineage>
        <taxon>Bacteria</taxon>
        <taxon>Bacillati</taxon>
        <taxon>Bacillota</taxon>
        <taxon>Bacilli</taxon>
        <taxon>Bacillales</taxon>
        <taxon>Bacillaceae</taxon>
        <taxon>Lederbergia</taxon>
    </lineage>
</organism>
<keyword evidence="3" id="KW-0804">Transcription</keyword>
<dbReference type="AlphaFoldDB" id="A0A2X4WTS5"/>
<evidence type="ECO:0000313" key="4">
    <source>
        <dbReference type="Proteomes" id="UP000249134"/>
    </source>
</evidence>
<sequence length="95" mass="10732">MAAKQISQAKVQTREDIKKNKKQEVKTETQTDEVSRIRIRFLPIWLRVFLVIILTAASLVAGVMVGYGVLGDGKPTDALQKKTWTHIIDIVVEKK</sequence>
<keyword evidence="4" id="KW-1185">Reference proteome</keyword>
<accession>A0A2X4WTS5</accession>